<keyword evidence="1" id="KW-0732">Signal</keyword>
<evidence type="ECO:0000313" key="3">
    <source>
        <dbReference type="Proteomes" id="UP000273158"/>
    </source>
</evidence>
<dbReference type="OrthoDB" id="3784033at2"/>
<keyword evidence="3" id="KW-1185">Reference proteome</keyword>
<accession>A0A498C1C3</accession>
<organism evidence="2 3">
    <name type="scientific">Microbacterium telephonicum</name>
    <dbReference type="NCBI Taxonomy" id="1714841"/>
    <lineage>
        <taxon>Bacteria</taxon>
        <taxon>Bacillati</taxon>
        <taxon>Actinomycetota</taxon>
        <taxon>Actinomycetes</taxon>
        <taxon>Micrococcales</taxon>
        <taxon>Microbacteriaceae</taxon>
        <taxon>Microbacterium</taxon>
    </lineage>
</organism>
<evidence type="ECO:0000313" key="2">
    <source>
        <dbReference type="EMBL" id="RLK46648.1"/>
    </source>
</evidence>
<comment type="caution">
    <text evidence="2">The sequence shown here is derived from an EMBL/GenBank/DDBJ whole genome shotgun (WGS) entry which is preliminary data.</text>
</comment>
<evidence type="ECO:0000256" key="1">
    <source>
        <dbReference type="SAM" id="SignalP"/>
    </source>
</evidence>
<protein>
    <submittedName>
        <fullName evidence="2">Uncharacterized protein</fullName>
    </submittedName>
</protein>
<proteinExistence type="predicted"/>
<dbReference type="PROSITE" id="PS51257">
    <property type="entry name" value="PROKAR_LIPOPROTEIN"/>
    <property type="match status" value="1"/>
</dbReference>
<dbReference type="EMBL" id="RCDB01000004">
    <property type="protein sequence ID" value="RLK46648.1"/>
    <property type="molecule type" value="Genomic_DNA"/>
</dbReference>
<sequence>MMPRRAHPVATAIGVAIKVAVAAIAGALGGCAPSADPSPGLPEGVTAQLIQLRSDVASRQAEVRIVNGSDADVEVGAVSVADPRFRGAAERVIDRVSTLAPGRSVDVRVQLGPVDCAAPHDAEPTLTVHATRGGAPFAATVPVGEVIPFLTALHTRECVQEGAAASADIALGALLPSAAGMPGALELVVAPRAGEGVLRITGIRETNLLTFDGRDGRGEYPLDIDQTGADRAAVTTPLPVRPARCDPHAVLEDKRGTVFRLQVEVDGVAGAFDLAASPALRGELLAWVARWCGYGS</sequence>
<dbReference type="Proteomes" id="UP000273158">
    <property type="component" value="Unassembled WGS sequence"/>
</dbReference>
<feature type="signal peptide" evidence="1">
    <location>
        <begin position="1"/>
        <end position="22"/>
    </location>
</feature>
<dbReference type="RefSeq" id="WP_121060965.1">
    <property type="nucleotide sequence ID" value="NZ_RCDB01000004.1"/>
</dbReference>
<feature type="chain" id="PRO_5019812212" evidence="1">
    <location>
        <begin position="23"/>
        <end position="296"/>
    </location>
</feature>
<gene>
    <name evidence="2" type="ORF">C7474_2833</name>
</gene>
<name>A0A498C1C3_9MICO</name>
<reference evidence="2 3" key="1">
    <citation type="journal article" date="2015" name="Stand. Genomic Sci.">
        <title>Genomic Encyclopedia of Bacterial and Archaeal Type Strains, Phase III: the genomes of soil and plant-associated and newly described type strains.</title>
        <authorList>
            <person name="Whitman W.B."/>
            <person name="Woyke T."/>
            <person name="Klenk H.P."/>
            <person name="Zhou Y."/>
            <person name="Lilburn T.G."/>
            <person name="Beck B.J."/>
            <person name="De Vos P."/>
            <person name="Vandamme P."/>
            <person name="Eisen J.A."/>
            <person name="Garrity G."/>
            <person name="Hugenholtz P."/>
            <person name="Kyrpides N.C."/>
        </authorList>
    </citation>
    <scope>NUCLEOTIDE SEQUENCE [LARGE SCALE GENOMIC DNA]</scope>
    <source>
        <strain evidence="2 3">S2T63</strain>
    </source>
</reference>
<dbReference type="AlphaFoldDB" id="A0A498C1C3"/>